<feature type="coiled-coil region" evidence="1">
    <location>
        <begin position="785"/>
        <end position="823"/>
    </location>
</feature>
<dbReference type="eggNOG" id="COG4942">
    <property type="taxonomic scope" value="Bacteria"/>
</dbReference>
<dbReference type="eggNOG" id="COG0419">
    <property type="taxonomic scope" value="Bacteria"/>
</dbReference>
<feature type="coiled-coil region" evidence="1">
    <location>
        <begin position="378"/>
        <end position="405"/>
    </location>
</feature>
<evidence type="ECO:0000256" key="1">
    <source>
        <dbReference type="SAM" id="Coils"/>
    </source>
</evidence>
<evidence type="ECO:0000256" key="2">
    <source>
        <dbReference type="SAM" id="MobiDB-lite"/>
    </source>
</evidence>
<keyword evidence="5" id="KW-1185">Reference proteome</keyword>
<evidence type="ECO:0000313" key="3">
    <source>
        <dbReference type="EMBL" id="CAJ91170.1"/>
    </source>
</evidence>
<proteinExistence type="predicted"/>
<reference evidence="4 6" key="2">
    <citation type="submission" date="2019-04" db="EMBL/GenBank/DDBJ databases">
        <title>Long-read de novo sequencing of Cupriavidus necator H16.</title>
        <authorList>
            <person name="Little G.T."/>
            <person name="Ehsaan M."/>
            <person name="Arenas-Lopez C."/>
            <person name="Jawed K."/>
            <person name="Winzer K."/>
            <person name="Kovacs K."/>
            <person name="Malys N."/>
            <person name="Minton N.P."/>
        </authorList>
    </citation>
    <scope>NUCLEOTIDE SEQUENCE [LARGE SCALE GENOMIC DNA]</scope>
    <source>
        <strain evidence="4 6">H16</strain>
    </source>
</reference>
<feature type="coiled-coil region" evidence="1">
    <location>
        <begin position="848"/>
        <end position="889"/>
    </location>
</feature>
<evidence type="ECO:0000313" key="6">
    <source>
        <dbReference type="Proteomes" id="UP000296079"/>
    </source>
</evidence>
<dbReference type="Proteomes" id="UP000008210">
    <property type="component" value="Chromosome 1"/>
</dbReference>
<evidence type="ECO:0000313" key="5">
    <source>
        <dbReference type="Proteomes" id="UP000008210"/>
    </source>
</evidence>
<organism evidence="3 5">
    <name type="scientific">Cupriavidus necator (strain ATCC 17699 / DSM 428 / KCTC 22496 / NCIMB 10442 / H16 / Stanier 337)</name>
    <name type="common">Ralstonia eutropha</name>
    <dbReference type="NCBI Taxonomy" id="381666"/>
    <lineage>
        <taxon>Bacteria</taxon>
        <taxon>Pseudomonadati</taxon>
        <taxon>Pseudomonadota</taxon>
        <taxon>Betaproteobacteria</taxon>
        <taxon>Burkholderiales</taxon>
        <taxon>Burkholderiaceae</taxon>
        <taxon>Cupriavidus</taxon>
    </lineage>
</organism>
<dbReference type="RefSeq" id="WP_011614291.1">
    <property type="nucleotide sequence ID" value="NC_008313.1"/>
</dbReference>
<dbReference type="OrthoDB" id="7030669at2"/>
<feature type="coiled-coil region" evidence="1">
    <location>
        <begin position="949"/>
        <end position="976"/>
    </location>
</feature>
<dbReference type="KEGG" id="reh:H16_A0018"/>
<dbReference type="HOGENOM" id="CLU_250620_0_0_4"/>
<reference evidence="3 5" key="1">
    <citation type="journal article" date="2006" name="Nat. Biotechnol.">
        <title>Genome sequence of the bioplastic-producing 'Knallgas' bacterium Ralstonia eutropha H16.</title>
        <authorList>
            <person name="Pohlmann A."/>
            <person name="Fricke W.F."/>
            <person name="Reinecke F."/>
            <person name="Kusian B."/>
            <person name="Liesegang H."/>
            <person name="Cramm R."/>
            <person name="Eitinger T."/>
            <person name="Ewering C."/>
            <person name="Potter M."/>
            <person name="Schwartz E."/>
            <person name="Strittmatter A."/>
            <person name="Voss I."/>
            <person name="Gottschalk G."/>
            <person name="Steinbuechel A."/>
            <person name="Friedrich B."/>
            <person name="Bowien B."/>
        </authorList>
    </citation>
    <scope>NUCLEOTIDE SEQUENCE [LARGE SCALE GENOMIC DNA]</scope>
    <source>
        <strain evidence="5">ATCC 17699 / DSM 428 / KCTC 22496 / NCIMB 10442 / H16 / Stanier 337</strain>
        <strain evidence="3">H16</strain>
    </source>
</reference>
<dbReference type="STRING" id="381666.H16_A0018"/>
<accession>Q0KFQ1</accession>
<keyword evidence="1" id="KW-0175">Coiled coil</keyword>
<feature type="region of interest" description="Disordered" evidence="2">
    <location>
        <begin position="1022"/>
        <end position="1043"/>
    </location>
</feature>
<dbReference type="Proteomes" id="UP000296079">
    <property type="component" value="Chromosome 1"/>
</dbReference>
<name>Q0KFQ1_CUPNH</name>
<evidence type="ECO:0000313" key="4">
    <source>
        <dbReference type="EMBL" id="QCB99142.1"/>
    </source>
</evidence>
<feature type="compositionally biased region" description="Basic and acidic residues" evidence="2">
    <location>
        <begin position="1024"/>
        <end position="1037"/>
    </location>
</feature>
<dbReference type="PATRIC" id="fig|381666.6.peg.371"/>
<dbReference type="EMBL" id="CP039287">
    <property type="protein sequence ID" value="QCB99142.1"/>
    <property type="molecule type" value="Genomic_DNA"/>
</dbReference>
<dbReference type="EMBL" id="AM260479">
    <property type="protein sequence ID" value="CAJ91170.1"/>
    <property type="molecule type" value="Genomic_DNA"/>
</dbReference>
<protein>
    <submittedName>
        <fullName evidence="3">Chromosome segregation ATPase</fullName>
    </submittedName>
</protein>
<gene>
    <name evidence="3" type="ordered locus">H16_A0018</name>
    <name evidence="4" type="ORF">E6A55_00095</name>
</gene>
<sequence length="1472" mass="162890">MQKISRIYLGNCGYLMAWYDGLLFDLTDPETHQPTDTIINLENGGGKTSLLSLIFSCFDTGQDRFLKHLQSKNNHFSQYFSQDGLPGFILVEWEMPSRTAGGEPYRLVVGQVVSIKAGNDVPESDRMFFSFEATSGLMLEMIPAPKLGTAPVTSLAEFSRWVHEEQRKHPDVYVTRKQADWQRHLREERLIDLEMLQMQVNFSVQEGGFDTGFLNFSSEAAFLQKFFHLTLDAQRAAAVRDAVAAACDKLRRKPHYQAKLTELTKFRAVLRSFEETAHAYRLSLADQMSVLVNGARLALALHERANTRRSKQQAELTFERDQRAVAATAASDVLGYSSQAASMASLIHVRAVRAALERTKQAALSLTDLQNDIKYVRAARVLAEVDAADKRLQTLEAQADLAKEGLQPFRDQLETEGALLRTALFKHEQALRETQRKIEKESIDRNDTVTGHRTALAEDEKRRRTAVNEQAKLTELEKAWEREHTRMVTSGLLSDAGEVTQVAVARWGETEQQMRREEAAHKIAQSQHEQQQGHWSSEEVRLGSEAGRFEGEIQSTADFIGEGTAERERLSQLPAILLAVESDTASPDSPALPSVLERVAAASASEISLSDVRLAELHATMQAIHETGVAGSSPDVARVVARLREAGVRSARPFNEYLADALPDAERARGLVLSDPARFLGVSVAQSEMEKARGIEWHGQKLTRPVVVSPLALESAAAAPTRLVVPAASDAAYNRAAAETLAGTLSETIRLEENRRAGYYQRQTDALAAMQALQTYVLRFGEGKLAAANLRRNELQSQLRSTLERKEKAREKAAAEAAEAKISNEAAVKCDRLALEACSHLQVLQRFMAEYEANREERLLRLDELEVILEDLEVRRLATEDEIQRLEDITREQSKVAIKAENSADNLAGERSRIEFYDKTLAADEHLKANPRDLEMLRGTYSDALTVYKAKAQDQLGVLEVQMQEARRRRDEKKQEYTRDYPGVTRTHVAPFEGQDHCAMLVGLEAKRTLVNKEHLDAVSAKGAAEHASEDWHKNNRDVPPATPDIEALDAAALDARKDEAVRMSEEAGARQKNASDVADRARGTAMRLGEAAGQDDRLAELLKSTMKLEATPNPELLALEIASLTGQPPVLLEQLGELVLEEDASDQVTRAVKNHGAKSGLCDRARDNARTVFDAVKLAAGDPELQKVEPELAIAMLANEFTAACSDAARLLEGLEDRIHTTQDNLDKMQADFDACVEEMLALSRIALGLLNSAIDKRVPATAPYVAGKAVLKMRANFAAINVESRRQALTHYLDSLIQANVPPGKGSDLVAEAVLRMYGGRPLGLQVLRMVIDESQQYVPVEKISNSGGEGVVMALFLYVVITQLRAETQAKLHKLAGGPLILDNPFAKATSPTMWKAQRLLAQSMGVQLVFATAIQDYNALAEFSAFVRLRRAGQNSKTGRWHLESVRYRLNEEMANPELAAPSTIEAA</sequence>